<accession>J9BPG3</accession>
<comment type="caution">
    <text evidence="1">The sequence shown here is derived from an EMBL/GenBank/DDBJ whole genome shotgun (WGS) entry which is preliminary data.</text>
</comment>
<reference evidence="1" key="1">
    <citation type="journal article" date="2012" name="PLoS ONE">
        <title>Gene sets for utilization of primary and secondary nutrition supplies in the distal gut of endangered iberian lynx.</title>
        <authorList>
            <person name="Alcaide M."/>
            <person name="Messina E."/>
            <person name="Richter M."/>
            <person name="Bargiela R."/>
            <person name="Peplies J."/>
            <person name="Huws S.A."/>
            <person name="Newbold C.J."/>
            <person name="Golyshin P.N."/>
            <person name="Simon M.A."/>
            <person name="Lopez G."/>
            <person name="Yakimov M.M."/>
            <person name="Ferrer M."/>
        </authorList>
    </citation>
    <scope>NUCLEOTIDE SEQUENCE</scope>
</reference>
<evidence type="ECO:0000313" key="1">
    <source>
        <dbReference type="EMBL" id="EJW89480.1"/>
    </source>
</evidence>
<proteinExistence type="predicted"/>
<organism evidence="1">
    <name type="scientific">gut metagenome</name>
    <dbReference type="NCBI Taxonomy" id="749906"/>
    <lineage>
        <taxon>unclassified sequences</taxon>
        <taxon>metagenomes</taxon>
        <taxon>organismal metagenomes</taxon>
    </lineage>
</organism>
<gene>
    <name evidence="1" type="ORF">EVA_22414</name>
</gene>
<dbReference type="EMBL" id="AMCI01009444">
    <property type="protein sequence ID" value="EJW89480.1"/>
    <property type="molecule type" value="Genomic_DNA"/>
</dbReference>
<dbReference type="AlphaFoldDB" id="J9BPG3"/>
<name>J9BPG3_9ZZZZ</name>
<protein>
    <submittedName>
        <fullName evidence="1">Uncharacterized protein</fullName>
    </submittedName>
</protein>
<sequence>MAHTESTPYASLPKFAPSDKPTWLGDFNNAMTEIDGELAKQNAANTQQDIQIADALKKSDAAKTAADEAKQAAGNASAKADRTLAKFPVQGSDIADGSITAPKLDTTAISSIIKGLTIRAFDSTNPNADNEGLVVPKGAYLNGAYIPELEILFIREFKSDGSATVIGGTGAQIKLPSYVRRPVERLYITGAGVVVWDNSTDFKTFSAVSILPNGALAVNTNVTAPNKFSNFGNFVVCMSPYTGGAAYVGDAYAAFKAENGVL</sequence>